<keyword evidence="2" id="KW-0812">Transmembrane</keyword>
<dbReference type="InterPro" id="IPR003869">
    <property type="entry name" value="Polysac_CapD-like"/>
</dbReference>
<keyword evidence="2" id="KW-0472">Membrane</keyword>
<evidence type="ECO:0000313" key="5">
    <source>
        <dbReference type="Proteomes" id="UP000574276"/>
    </source>
</evidence>
<accession>A0A839K205</accession>
<sequence>MKLSKLKSIILFIIDCFIIYITCYIIYYRIPHSIQYQLSGSDFKVFLSHIFSILLCITIIQIKIKSYKIIWKYAEYNEYIKLMFGITFGFLIYFLINSFLFKKKTSLIFSVSSCAVSILLMLLIRFLYRKYRNFLTRMSRYRLPIAIIGAGSAGVLIYDEILYNHKSNYSVRYFIDDDIEKIGKKIRNVMVYGPINRFHDIIQEMPVSEIIIAIPSLSEIRKREILELVTKSEVKVKFLPDLISILQNGSNLLSCVREFKVEELIGRRSVSFDETEIQCYFKKRIIMVTGGGGSIGSELCRQLARSGPKHLIIIDNYENNAFDIQQELIAQYNDSLRLSVEIASVQDKDKINALFEKYRPEIVFHAAAHKHVPFMEDCTDEAIKNNIFGTYYTVHAAHRYHAKKFVLISTDKAVNPTSMMGASKRVCEMIVQSMKEESDTDYITVRFGNVLGSNGSVIPLFRRQIEQGGPVTITDKRANRYFMTISEAAQLVLRACSMNTQSETYVLDMGQPVNILTLAENLIRLMGYVPYKEIPIEEIGIRQGEKLNEELLMHNDDLSETEDAKIFIEKHYTISQEEIEEKIKSLKKALDTKDMMQIKNALIMAVPTFQKSTEL</sequence>
<feature type="transmembrane region" description="Helical" evidence="2">
    <location>
        <begin position="107"/>
        <end position="128"/>
    </location>
</feature>
<reference evidence="4 5" key="1">
    <citation type="submission" date="2020-07" db="EMBL/GenBank/DDBJ databases">
        <title>Characterization and genome sequencing of isolate MD1, a novel member within the family Lachnospiraceae.</title>
        <authorList>
            <person name="Rettenmaier R."/>
            <person name="Di Bello L."/>
            <person name="Zinser C."/>
            <person name="Scheitz K."/>
            <person name="Liebl W."/>
            <person name="Zverlov V."/>
        </authorList>
    </citation>
    <scope>NUCLEOTIDE SEQUENCE [LARGE SCALE GENOMIC DNA]</scope>
    <source>
        <strain evidence="4 5">MD1</strain>
    </source>
</reference>
<comment type="similarity">
    <text evidence="1">Belongs to the polysaccharide synthase family.</text>
</comment>
<name>A0A839K205_9FIRM</name>
<dbReference type="RefSeq" id="WP_228353094.1">
    <property type="nucleotide sequence ID" value="NZ_JACEGA010000001.1"/>
</dbReference>
<dbReference type="PANTHER" id="PTHR43318">
    <property type="entry name" value="UDP-N-ACETYLGLUCOSAMINE 4,6-DEHYDRATASE"/>
    <property type="match status" value="1"/>
</dbReference>
<dbReference type="InterPro" id="IPR036291">
    <property type="entry name" value="NAD(P)-bd_dom_sf"/>
</dbReference>
<keyword evidence="5" id="KW-1185">Reference proteome</keyword>
<evidence type="ECO:0000313" key="4">
    <source>
        <dbReference type="EMBL" id="MBB2183438.1"/>
    </source>
</evidence>
<dbReference type="CDD" id="cd05237">
    <property type="entry name" value="UDP_invert_4-6DH_SDR_e"/>
    <property type="match status" value="1"/>
</dbReference>
<proteinExistence type="inferred from homology"/>
<dbReference type="EMBL" id="JACEGA010000001">
    <property type="protein sequence ID" value="MBB2183438.1"/>
    <property type="molecule type" value="Genomic_DNA"/>
</dbReference>
<dbReference type="Proteomes" id="UP000574276">
    <property type="component" value="Unassembled WGS sequence"/>
</dbReference>
<organism evidence="4 5">
    <name type="scientific">Variimorphobacter saccharofermentans</name>
    <dbReference type="NCBI Taxonomy" id="2755051"/>
    <lineage>
        <taxon>Bacteria</taxon>
        <taxon>Bacillati</taxon>
        <taxon>Bacillota</taxon>
        <taxon>Clostridia</taxon>
        <taxon>Lachnospirales</taxon>
        <taxon>Lachnospiraceae</taxon>
        <taxon>Variimorphobacter</taxon>
    </lineage>
</organism>
<dbReference type="SUPFAM" id="SSF51735">
    <property type="entry name" value="NAD(P)-binding Rossmann-fold domains"/>
    <property type="match status" value="1"/>
</dbReference>
<feature type="transmembrane region" description="Helical" evidence="2">
    <location>
        <begin position="45"/>
        <end position="62"/>
    </location>
</feature>
<dbReference type="Gene3D" id="3.40.50.720">
    <property type="entry name" value="NAD(P)-binding Rossmann-like Domain"/>
    <property type="match status" value="2"/>
</dbReference>
<dbReference type="SUPFAM" id="SSF53335">
    <property type="entry name" value="S-adenosyl-L-methionine-dependent methyltransferases"/>
    <property type="match status" value="1"/>
</dbReference>
<feature type="transmembrane region" description="Helical" evidence="2">
    <location>
        <begin position="9"/>
        <end position="30"/>
    </location>
</feature>
<dbReference type="Pfam" id="PF13727">
    <property type="entry name" value="CoA_binding_3"/>
    <property type="match status" value="1"/>
</dbReference>
<dbReference type="InterPro" id="IPR051203">
    <property type="entry name" value="Polysaccharide_Synthase-Rel"/>
</dbReference>
<comment type="caution">
    <text evidence="4">The sequence shown here is derived from an EMBL/GenBank/DDBJ whole genome shotgun (WGS) entry which is preliminary data.</text>
</comment>
<gene>
    <name evidence="4" type="ORF">H0486_11165</name>
</gene>
<feature type="transmembrane region" description="Helical" evidence="2">
    <location>
        <begin position="82"/>
        <end position="101"/>
    </location>
</feature>
<dbReference type="InterPro" id="IPR029063">
    <property type="entry name" value="SAM-dependent_MTases_sf"/>
</dbReference>
<dbReference type="Pfam" id="PF02719">
    <property type="entry name" value="Polysacc_synt_2"/>
    <property type="match status" value="1"/>
</dbReference>
<protein>
    <submittedName>
        <fullName evidence="4">Polysaccharide biosynthesis protein</fullName>
    </submittedName>
</protein>
<keyword evidence="2" id="KW-1133">Transmembrane helix</keyword>
<dbReference type="AlphaFoldDB" id="A0A839K205"/>
<feature type="domain" description="Polysaccharide biosynthesis protein CapD-like" evidence="3">
    <location>
        <begin position="286"/>
        <end position="569"/>
    </location>
</feature>
<dbReference type="PANTHER" id="PTHR43318:SF1">
    <property type="entry name" value="POLYSACCHARIDE BIOSYNTHESIS PROTEIN EPSC-RELATED"/>
    <property type="match status" value="1"/>
</dbReference>
<feature type="transmembrane region" description="Helical" evidence="2">
    <location>
        <begin position="140"/>
        <end position="158"/>
    </location>
</feature>
<evidence type="ECO:0000259" key="3">
    <source>
        <dbReference type="Pfam" id="PF02719"/>
    </source>
</evidence>
<evidence type="ECO:0000256" key="1">
    <source>
        <dbReference type="ARBA" id="ARBA00007430"/>
    </source>
</evidence>
<evidence type="ECO:0000256" key="2">
    <source>
        <dbReference type="SAM" id="Phobius"/>
    </source>
</evidence>